<organism evidence="7">
    <name type="scientific">Muribaculaceae bacterium Z82</name>
    <dbReference type="NCBI Taxonomy" id="2304548"/>
    <lineage>
        <taxon>Bacteria</taxon>
        <taxon>Pseudomonadati</taxon>
        <taxon>Bacteroidota</taxon>
        <taxon>Bacteroidia</taxon>
        <taxon>Bacteroidales</taxon>
        <taxon>Muribaculaceae</taxon>
    </lineage>
</organism>
<evidence type="ECO:0000256" key="6">
    <source>
        <dbReference type="SAM" id="Phobius"/>
    </source>
</evidence>
<dbReference type="PANTHER" id="PTHR30250">
    <property type="entry name" value="PST FAMILY PREDICTED COLANIC ACID TRANSPORTER"/>
    <property type="match status" value="1"/>
</dbReference>
<comment type="subcellular location">
    <subcellularLocation>
        <location evidence="1">Cell membrane</location>
        <topology evidence="1">Multi-pass membrane protein</topology>
    </subcellularLocation>
</comment>
<dbReference type="PANTHER" id="PTHR30250:SF11">
    <property type="entry name" value="O-ANTIGEN TRANSPORTER-RELATED"/>
    <property type="match status" value="1"/>
</dbReference>
<feature type="transmembrane region" description="Helical" evidence="6">
    <location>
        <begin position="99"/>
        <end position="121"/>
    </location>
</feature>
<dbReference type="InterPro" id="IPR002797">
    <property type="entry name" value="Polysacc_synth"/>
</dbReference>
<feature type="transmembrane region" description="Helical" evidence="6">
    <location>
        <begin position="192"/>
        <end position="212"/>
    </location>
</feature>
<feature type="transmembrane region" description="Helical" evidence="6">
    <location>
        <begin position="270"/>
        <end position="291"/>
    </location>
</feature>
<feature type="transmembrane region" description="Helical" evidence="6">
    <location>
        <begin position="233"/>
        <end position="250"/>
    </location>
</feature>
<accession>A0A7C9N8Y4</accession>
<keyword evidence="3 6" id="KW-0812">Transmembrane</keyword>
<gene>
    <name evidence="7" type="ORF">D1639_06300</name>
</gene>
<protein>
    <submittedName>
        <fullName evidence="7">Lipopolysaccharide biosynthesis protein</fullName>
    </submittedName>
</protein>
<feature type="transmembrane region" description="Helical" evidence="6">
    <location>
        <begin position="60"/>
        <end position="78"/>
    </location>
</feature>
<feature type="transmembrane region" description="Helical" evidence="6">
    <location>
        <begin position="381"/>
        <end position="400"/>
    </location>
</feature>
<sequence length="444" mass="48106">MSGSSVERALSCEDALRGLDARQVAKIERASYVWNTLGGLVNAFQSVIMLMVLMRVSTPAVAGVFTIAYANANLFLNLGKYGMRSFQVSDVRQAYTFGAYLRSRVITTAAMVVVSCAYLAFSAVTLDYSADKVLVVLVMGLFKAVDAVEDVYFGNFQQVGRLDVAGRLVTARVASSIVVFGVGVVLSGDLLAPLAIATVYTALFLVAALAYARRRYDLPRGDRRIAPGSVADLLKTCFPLFLAAFLLFYIGNAPKYAIDACLGDVEQAYYGFIAMPVFIVGLLASFVYNPIITPMSRFWDEGRAGEFLRMFLVQVGVVIAITAVCDLGAYLIGLPVLGWLYNADLSPYLAELLVLVSGGGLYALTTLFTLGITIMRNQRQLVWGYVLVAMAAMVVSNPVASRWGIAGASWEYFVLMAALSLCFGIIFAVGFARASRKRGRHCSR</sequence>
<keyword evidence="5 6" id="KW-0472">Membrane</keyword>
<evidence type="ECO:0000256" key="3">
    <source>
        <dbReference type="ARBA" id="ARBA00022692"/>
    </source>
</evidence>
<evidence type="ECO:0000256" key="2">
    <source>
        <dbReference type="ARBA" id="ARBA00022475"/>
    </source>
</evidence>
<evidence type="ECO:0000256" key="1">
    <source>
        <dbReference type="ARBA" id="ARBA00004651"/>
    </source>
</evidence>
<comment type="caution">
    <text evidence="7">The sequence shown here is derived from an EMBL/GenBank/DDBJ whole genome shotgun (WGS) entry which is preliminary data.</text>
</comment>
<name>A0A7C9N8Y4_9BACT</name>
<feature type="transmembrane region" description="Helical" evidence="6">
    <location>
        <begin position="32"/>
        <end position="54"/>
    </location>
</feature>
<keyword evidence="2" id="KW-1003">Cell membrane</keyword>
<reference evidence="7" key="1">
    <citation type="submission" date="2018-08" db="EMBL/GenBank/DDBJ databases">
        <title>Murine metabolic-syndrome-specific gut microbial biobank.</title>
        <authorList>
            <person name="Liu C."/>
        </authorList>
    </citation>
    <scope>NUCLEOTIDE SEQUENCE [LARGE SCALE GENOMIC DNA]</scope>
    <source>
        <strain evidence="7">Z82</strain>
    </source>
</reference>
<dbReference type="AlphaFoldDB" id="A0A7C9N8Y4"/>
<proteinExistence type="predicted"/>
<evidence type="ECO:0000313" key="7">
    <source>
        <dbReference type="EMBL" id="NBI34645.1"/>
    </source>
</evidence>
<dbReference type="Pfam" id="PF01943">
    <property type="entry name" value="Polysacc_synt"/>
    <property type="match status" value="1"/>
</dbReference>
<dbReference type="InterPro" id="IPR050833">
    <property type="entry name" value="Poly_Biosynth_Transport"/>
</dbReference>
<feature type="transmembrane region" description="Helical" evidence="6">
    <location>
        <begin position="311"/>
        <end position="332"/>
    </location>
</feature>
<keyword evidence="4 6" id="KW-1133">Transmembrane helix</keyword>
<evidence type="ECO:0000256" key="4">
    <source>
        <dbReference type="ARBA" id="ARBA00022989"/>
    </source>
</evidence>
<evidence type="ECO:0000256" key="5">
    <source>
        <dbReference type="ARBA" id="ARBA00023136"/>
    </source>
</evidence>
<dbReference type="EMBL" id="QWKH01000038">
    <property type="protein sequence ID" value="NBI34645.1"/>
    <property type="molecule type" value="Genomic_DNA"/>
</dbReference>
<feature type="transmembrane region" description="Helical" evidence="6">
    <location>
        <begin position="412"/>
        <end position="434"/>
    </location>
</feature>
<dbReference type="GO" id="GO:0005886">
    <property type="term" value="C:plasma membrane"/>
    <property type="evidence" value="ECO:0007669"/>
    <property type="project" value="UniProtKB-SubCell"/>
</dbReference>
<feature type="transmembrane region" description="Helical" evidence="6">
    <location>
        <begin position="352"/>
        <end position="374"/>
    </location>
</feature>